<keyword evidence="11" id="KW-1185">Reference proteome</keyword>
<keyword evidence="5 8" id="KW-0233">DNA recombination</keyword>
<evidence type="ECO:0000313" key="11">
    <source>
        <dbReference type="Proteomes" id="UP001595548"/>
    </source>
</evidence>
<dbReference type="EMBL" id="JBHRTL010000006">
    <property type="protein sequence ID" value="MFC3155410.1"/>
    <property type="molecule type" value="Genomic_DNA"/>
</dbReference>
<dbReference type="Pfam" id="PF11967">
    <property type="entry name" value="RecO_N"/>
    <property type="match status" value="1"/>
</dbReference>
<dbReference type="Proteomes" id="UP001595548">
    <property type="component" value="Unassembled WGS sequence"/>
</dbReference>
<dbReference type="InterPro" id="IPR012340">
    <property type="entry name" value="NA-bd_OB-fold"/>
</dbReference>
<proteinExistence type="inferred from homology"/>
<name>A0ABV7HS75_9GAMM</name>
<comment type="similarity">
    <text evidence="2 8">Belongs to the RecO family.</text>
</comment>
<dbReference type="SUPFAM" id="SSF57863">
    <property type="entry name" value="ArfGap/RecO-like zinc finger"/>
    <property type="match status" value="1"/>
</dbReference>
<reference evidence="11" key="1">
    <citation type="journal article" date="2019" name="Int. J. Syst. Evol. Microbiol.">
        <title>The Global Catalogue of Microorganisms (GCM) 10K type strain sequencing project: providing services to taxonomists for standard genome sequencing and annotation.</title>
        <authorList>
            <consortium name="The Broad Institute Genomics Platform"/>
            <consortium name="The Broad Institute Genome Sequencing Center for Infectious Disease"/>
            <person name="Wu L."/>
            <person name="Ma J."/>
        </authorList>
    </citation>
    <scope>NUCLEOTIDE SEQUENCE [LARGE SCALE GENOMIC DNA]</scope>
    <source>
        <strain evidence="11">KCTC 52141</strain>
    </source>
</reference>
<keyword evidence="4 8" id="KW-0227">DNA damage</keyword>
<evidence type="ECO:0000256" key="7">
    <source>
        <dbReference type="ARBA" id="ARBA00033409"/>
    </source>
</evidence>
<dbReference type="InterPro" id="IPR042242">
    <property type="entry name" value="RecO_C"/>
</dbReference>
<evidence type="ECO:0000256" key="5">
    <source>
        <dbReference type="ARBA" id="ARBA00023172"/>
    </source>
</evidence>
<evidence type="ECO:0000256" key="8">
    <source>
        <dbReference type="HAMAP-Rule" id="MF_00201"/>
    </source>
</evidence>
<comment type="caution">
    <text evidence="10">The sequence shown here is derived from an EMBL/GenBank/DDBJ whole genome shotgun (WGS) entry which is preliminary data.</text>
</comment>
<evidence type="ECO:0000259" key="9">
    <source>
        <dbReference type="Pfam" id="PF11967"/>
    </source>
</evidence>
<feature type="domain" description="DNA replication/recombination mediator RecO N-terminal" evidence="9">
    <location>
        <begin position="6"/>
        <end position="76"/>
    </location>
</feature>
<dbReference type="InterPro" id="IPR022572">
    <property type="entry name" value="DNA_rep/recomb_RecO_N"/>
</dbReference>
<dbReference type="Pfam" id="PF02565">
    <property type="entry name" value="RecO_C"/>
    <property type="match status" value="1"/>
</dbReference>
<evidence type="ECO:0000256" key="4">
    <source>
        <dbReference type="ARBA" id="ARBA00022763"/>
    </source>
</evidence>
<dbReference type="InterPro" id="IPR037278">
    <property type="entry name" value="ARFGAP/RecO"/>
</dbReference>
<protein>
    <recommendedName>
        <fullName evidence="3 8">DNA repair protein RecO</fullName>
    </recommendedName>
    <alternativeName>
        <fullName evidence="7 8">Recombination protein O</fullName>
    </alternativeName>
</protein>
<dbReference type="HAMAP" id="MF_00201">
    <property type="entry name" value="RecO"/>
    <property type="match status" value="1"/>
</dbReference>
<gene>
    <name evidence="8 10" type="primary">recO</name>
    <name evidence="10" type="ORF">ACFOEB_09390</name>
</gene>
<evidence type="ECO:0000256" key="6">
    <source>
        <dbReference type="ARBA" id="ARBA00023204"/>
    </source>
</evidence>
<evidence type="ECO:0000256" key="3">
    <source>
        <dbReference type="ARBA" id="ARBA00021310"/>
    </source>
</evidence>
<dbReference type="PANTHER" id="PTHR33991:SF1">
    <property type="entry name" value="DNA REPAIR PROTEIN RECO"/>
    <property type="match status" value="1"/>
</dbReference>
<accession>A0ABV7HS75</accession>
<dbReference type="InterPro" id="IPR003717">
    <property type="entry name" value="RecO"/>
</dbReference>
<dbReference type="NCBIfam" id="TIGR00613">
    <property type="entry name" value="reco"/>
    <property type="match status" value="1"/>
</dbReference>
<evidence type="ECO:0000256" key="2">
    <source>
        <dbReference type="ARBA" id="ARBA00007452"/>
    </source>
</evidence>
<organism evidence="10 11">
    <name type="scientific">Gilvimarinus japonicus</name>
    <dbReference type="NCBI Taxonomy" id="1796469"/>
    <lineage>
        <taxon>Bacteria</taxon>
        <taxon>Pseudomonadati</taxon>
        <taxon>Pseudomonadota</taxon>
        <taxon>Gammaproteobacteria</taxon>
        <taxon>Cellvibrionales</taxon>
        <taxon>Cellvibrionaceae</taxon>
        <taxon>Gilvimarinus</taxon>
    </lineage>
</organism>
<evidence type="ECO:0000256" key="1">
    <source>
        <dbReference type="ARBA" id="ARBA00003065"/>
    </source>
</evidence>
<dbReference type="Gene3D" id="1.20.1440.120">
    <property type="entry name" value="Recombination protein O, C-terminal domain"/>
    <property type="match status" value="1"/>
</dbReference>
<dbReference type="SUPFAM" id="SSF50249">
    <property type="entry name" value="Nucleic acid-binding proteins"/>
    <property type="match status" value="1"/>
</dbReference>
<sequence>MHRIELQPAFVVHARPYRDTSFLVDCFTPDHGRVCAVARGVRRGKNNQRSLLNPFIPLLISLQGKSSLKLLTGIETSGHRLDLVGTRLFSGLYLNELLLRVLSEWDSCPDLFRHYTEALGELACEVDVELVLRRFEKHLLQELGYGIDWRCDADTGQLLKPDAWYRLDTQSGFIPVGAAGLANTYSGACLMDIASDQYALPDTKRVAKHISRALLRPLLGEQPLKSRQLFL</sequence>
<evidence type="ECO:0000313" key="10">
    <source>
        <dbReference type="EMBL" id="MFC3155410.1"/>
    </source>
</evidence>
<comment type="function">
    <text evidence="1 8">Involved in DNA repair and RecF pathway recombination.</text>
</comment>
<keyword evidence="6 8" id="KW-0234">DNA repair</keyword>
<dbReference type="RefSeq" id="WP_382416097.1">
    <property type="nucleotide sequence ID" value="NZ_AP031500.1"/>
</dbReference>
<dbReference type="PANTHER" id="PTHR33991">
    <property type="entry name" value="DNA REPAIR PROTEIN RECO"/>
    <property type="match status" value="1"/>
</dbReference>
<dbReference type="Gene3D" id="2.40.50.140">
    <property type="entry name" value="Nucleic acid-binding proteins"/>
    <property type="match status" value="1"/>
</dbReference>